<keyword evidence="10" id="KW-1185">Reference proteome</keyword>
<keyword evidence="4" id="KW-0408">Iron</keyword>
<feature type="compositionally biased region" description="Low complexity" evidence="8">
    <location>
        <begin position="827"/>
        <end position="838"/>
    </location>
</feature>
<evidence type="ECO:0000256" key="1">
    <source>
        <dbReference type="ARBA" id="ARBA00004173"/>
    </source>
</evidence>
<comment type="caution">
    <text evidence="9">The sequence shown here is derived from an EMBL/GenBank/DDBJ whole genome shotgun (WGS) entry which is preliminary data.</text>
</comment>
<feature type="compositionally biased region" description="Low complexity" evidence="8">
    <location>
        <begin position="335"/>
        <end position="347"/>
    </location>
</feature>
<feature type="compositionally biased region" description="Low complexity" evidence="8">
    <location>
        <begin position="979"/>
        <end position="1008"/>
    </location>
</feature>
<comment type="function">
    <text evidence="7">Mitochondrial ribosome (mitoribosome) assembly factor. Binds at the interface of the head and body domains of the mitochondrial small ribosomal subunit (mt-SSU), occluding the mRNA channel and preventing compaction of the head domain towards the body. Probable inactive methyltransferase: retains the characteristic folding and ability to bind S-adenosyl-L-methionine, but it probably lost its methyltransferase activity.</text>
</comment>
<feature type="compositionally biased region" description="Acidic residues" evidence="8">
    <location>
        <begin position="786"/>
        <end position="795"/>
    </location>
</feature>
<name>A0A835T8E3_9CHLO</name>
<organism evidence="9 10">
    <name type="scientific">Chlamydomonas schloesseri</name>
    <dbReference type="NCBI Taxonomy" id="2026947"/>
    <lineage>
        <taxon>Eukaryota</taxon>
        <taxon>Viridiplantae</taxon>
        <taxon>Chlorophyta</taxon>
        <taxon>core chlorophytes</taxon>
        <taxon>Chlorophyceae</taxon>
        <taxon>CS clade</taxon>
        <taxon>Chlamydomonadales</taxon>
        <taxon>Chlamydomonadaceae</taxon>
        <taxon>Chlamydomonas</taxon>
    </lineage>
</organism>
<feature type="compositionally biased region" description="Gly residues" evidence="8">
    <location>
        <begin position="926"/>
        <end position="947"/>
    </location>
</feature>
<feature type="compositionally biased region" description="Acidic residues" evidence="8">
    <location>
        <begin position="1016"/>
        <end position="1025"/>
    </location>
</feature>
<dbReference type="GO" id="GO:0046872">
    <property type="term" value="F:metal ion binding"/>
    <property type="evidence" value="ECO:0007669"/>
    <property type="project" value="UniProtKB-KW"/>
</dbReference>
<feature type="region of interest" description="Disordered" evidence="8">
    <location>
        <begin position="979"/>
        <end position="1052"/>
    </location>
</feature>
<evidence type="ECO:0000256" key="2">
    <source>
        <dbReference type="ARBA" id="ARBA00022723"/>
    </source>
</evidence>
<accession>A0A835T8E3</accession>
<dbReference type="OrthoDB" id="421327at2759"/>
<feature type="region of interest" description="Disordered" evidence="8">
    <location>
        <begin position="238"/>
        <end position="261"/>
    </location>
</feature>
<dbReference type="Proteomes" id="UP000613740">
    <property type="component" value="Unassembled WGS sequence"/>
</dbReference>
<protein>
    <recommendedName>
        <fullName evidence="11">Mitochondrial small ribosomal subunit Rsm22</fullName>
    </recommendedName>
</protein>
<evidence type="ECO:0000313" key="10">
    <source>
        <dbReference type="Proteomes" id="UP000613740"/>
    </source>
</evidence>
<feature type="region of interest" description="Disordered" evidence="8">
    <location>
        <begin position="594"/>
        <end position="614"/>
    </location>
</feature>
<keyword evidence="5" id="KW-0411">Iron-sulfur</keyword>
<evidence type="ECO:0000313" key="9">
    <source>
        <dbReference type="EMBL" id="KAG2440588.1"/>
    </source>
</evidence>
<dbReference type="GO" id="GO:0008168">
    <property type="term" value="F:methyltransferase activity"/>
    <property type="evidence" value="ECO:0007669"/>
    <property type="project" value="InterPro"/>
</dbReference>
<feature type="region of interest" description="Disordered" evidence="8">
    <location>
        <begin position="335"/>
        <end position="399"/>
    </location>
</feature>
<keyword evidence="2" id="KW-0479">Metal-binding</keyword>
<dbReference type="AlphaFoldDB" id="A0A835T8E3"/>
<evidence type="ECO:0000256" key="7">
    <source>
        <dbReference type="ARBA" id="ARBA00045681"/>
    </source>
</evidence>
<dbReference type="GO" id="GO:0003735">
    <property type="term" value="F:structural constituent of ribosome"/>
    <property type="evidence" value="ECO:0007669"/>
    <property type="project" value="TreeGrafter"/>
</dbReference>
<dbReference type="GO" id="GO:0051536">
    <property type="term" value="F:iron-sulfur cluster binding"/>
    <property type="evidence" value="ECO:0007669"/>
    <property type="project" value="UniProtKB-KW"/>
</dbReference>
<feature type="compositionally biased region" description="Low complexity" evidence="8">
    <location>
        <begin position="726"/>
        <end position="742"/>
    </location>
</feature>
<dbReference type="Pfam" id="PF09243">
    <property type="entry name" value="Rsm22"/>
    <property type="match status" value="1"/>
</dbReference>
<dbReference type="InterPro" id="IPR052571">
    <property type="entry name" value="Mt_RNA_Methyltransferase"/>
</dbReference>
<evidence type="ECO:0000256" key="6">
    <source>
        <dbReference type="ARBA" id="ARBA00023128"/>
    </source>
</evidence>
<evidence type="ECO:0000256" key="3">
    <source>
        <dbReference type="ARBA" id="ARBA00022946"/>
    </source>
</evidence>
<dbReference type="GO" id="GO:0005763">
    <property type="term" value="C:mitochondrial small ribosomal subunit"/>
    <property type="evidence" value="ECO:0007669"/>
    <property type="project" value="TreeGrafter"/>
</dbReference>
<feature type="compositionally biased region" description="Gly residues" evidence="8">
    <location>
        <begin position="240"/>
        <end position="256"/>
    </location>
</feature>
<evidence type="ECO:0000256" key="4">
    <source>
        <dbReference type="ARBA" id="ARBA00023004"/>
    </source>
</evidence>
<reference evidence="9" key="1">
    <citation type="journal article" date="2020" name="bioRxiv">
        <title>Comparative genomics of Chlamydomonas.</title>
        <authorList>
            <person name="Craig R.J."/>
            <person name="Hasan A.R."/>
            <person name="Ness R.W."/>
            <person name="Keightley P.D."/>
        </authorList>
    </citation>
    <scope>NUCLEOTIDE SEQUENCE</scope>
    <source>
        <strain evidence="9">CCAP 11/173</strain>
    </source>
</reference>
<feature type="region of interest" description="Disordered" evidence="8">
    <location>
        <begin position="922"/>
        <end position="955"/>
    </location>
</feature>
<feature type="region of interest" description="Disordered" evidence="8">
    <location>
        <begin position="779"/>
        <end position="803"/>
    </location>
</feature>
<feature type="region of interest" description="Disordered" evidence="8">
    <location>
        <begin position="96"/>
        <end position="121"/>
    </location>
</feature>
<evidence type="ECO:0008006" key="11">
    <source>
        <dbReference type="Google" id="ProtNLM"/>
    </source>
</evidence>
<gene>
    <name evidence="9" type="ORF">HYH02_010169</name>
</gene>
<feature type="region of interest" description="Disordered" evidence="8">
    <location>
        <begin position="815"/>
        <end position="846"/>
    </location>
</feature>
<feature type="region of interest" description="Disordered" evidence="8">
    <location>
        <begin position="544"/>
        <end position="568"/>
    </location>
</feature>
<proteinExistence type="predicted"/>
<keyword evidence="3" id="KW-0809">Transit peptide</keyword>
<feature type="compositionally biased region" description="Polar residues" evidence="8">
    <location>
        <begin position="112"/>
        <end position="121"/>
    </location>
</feature>
<evidence type="ECO:0000256" key="8">
    <source>
        <dbReference type="SAM" id="MobiDB-lite"/>
    </source>
</evidence>
<dbReference type="GO" id="GO:0006412">
    <property type="term" value="P:translation"/>
    <property type="evidence" value="ECO:0007669"/>
    <property type="project" value="InterPro"/>
</dbReference>
<feature type="compositionally biased region" description="Low complexity" evidence="8">
    <location>
        <begin position="1097"/>
        <end position="1111"/>
    </location>
</feature>
<sequence length="1241" mass="125726">MHAVAASALAVAALARKLSRTSSDAAVTLLRSIREQHGLAEVSAEAAELASRRSLPLVKLPAVLEAEVDAVLAEQGVTTREAGRLAADIRDRFKKLSNSPHRGGLTPVRSRPASTGPNNTRLFPRHLRVGSVTPGRQPRLRGAELAAAREALEAGDLGGLSGAQLNAALGLPPPLVQDERLAEFLKKIAPSYKSMDQVLGYLVARFTPEYAACRRVLQEAAGLMSSRVSLAGADPATGAAAGGGGGGSSGGGGGRGAWPPREVLVHGAGTGAAVVAALEALPRGSLKSVVAVEESIARQTLGTRLERRYRQHAAVSSAAAAAAVAAAPEAARAVTGTGGSSADISSSSGGGGGGTGGTGGGAIGTGPVSGASSQGAWRQRGASRAALAQADGGGQAGAGGGWPRVSWLRSLAPLHKSPGAQRKRYDLVIAPYQLAVLPTLEAKLALVRQLWERCGGALVLVEPGTPAGFGDVAEARELLLALETRRGQQLAAALARGDARAAAKLAGAGAHVVAPCPHDGACPLWKAGRRTWCHFEQPLLRPDFMRDTADRRPPGAPPPRRVGARDKQDERFSYLVIRRGPRPQQRVAVARAYAAAPPPPPHQQQPLAAAAVRSGNEAEPGAAAVAAAAAAGLRLPQRAVLMQVLMNRMAAGSAAGAQDAGDAGGSGPSAGARGLARMPLFDPDADRGASVEGPQGPDAAAVTAAAASGEGTPTAAPASGGTRSTVIRSGHVSGSSSGVNRGVSPAVADFARKYPAYGPGLVGRLLALQDAGVDWAAASQEASAPDAEEGEQEPELLERAAAQAAAAAVEGVATSANAGSSSGGGSSSTSSTVERATSGGTTSHRPGLDAALAQMALMSLAPAAGRGSGAGSGAGQEVMPLSEKDAEALRAALLQKAAVAAAANGQVEDLGEAVRATEELKAGMGSSSGGSGSGATGEDGDGEGGGRVARLSRKDVSDQEYAAAEAQLLQRVYWGSSQGAFGSGSSSSSSSAAAARDDSNSGNNQSGNDSDRESDSDSDSDDEGEGAAANPFKPQLHASETASPPPDLGLALASSYGWGRLLRPPRRRGGHVVLDLCMGPQQQYVYGDVPYVPPPLGAVAGAEGAAGAAGARPERGGPGEAEDGQQRQQQEQQQVEEEEEESTAGRTVQQVVARSARKSWMGVPAYRMARQLGWGDVWPDWFARAHTAREVGPAPAAAAAAPADRRRQWQHGHDEREGEEAHREESAEGVAGEQRREGPKC</sequence>
<dbReference type="InterPro" id="IPR015324">
    <property type="entry name" value="Ribosomal_Rsm22-like"/>
</dbReference>
<dbReference type="EMBL" id="JAEHOD010000037">
    <property type="protein sequence ID" value="KAG2440588.1"/>
    <property type="molecule type" value="Genomic_DNA"/>
</dbReference>
<keyword evidence="6" id="KW-0496">Mitochondrion</keyword>
<feature type="region of interest" description="Disordered" evidence="8">
    <location>
        <begin position="1191"/>
        <end position="1241"/>
    </location>
</feature>
<dbReference type="PANTHER" id="PTHR13184">
    <property type="entry name" value="37S RIBOSOMAL PROTEIN S22"/>
    <property type="match status" value="1"/>
</dbReference>
<dbReference type="PANTHER" id="PTHR13184:SF5">
    <property type="entry name" value="METHYLTRANSFERASE-LIKE PROTEIN 17, MITOCHONDRIAL"/>
    <property type="match status" value="1"/>
</dbReference>
<feature type="region of interest" description="Disordered" evidence="8">
    <location>
        <begin position="656"/>
        <end position="742"/>
    </location>
</feature>
<comment type="subcellular location">
    <subcellularLocation>
        <location evidence="1">Mitochondrion</location>
    </subcellularLocation>
</comment>
<feature type="compositionally biased region" description="Low complexity" evidence="8">
    <location>
        <begin position="1193"/>
        <end position="1202"/>
    </location>
</feature>
<feature type="compositionally biased region" description="Basic and acidic residues" evidence="8">
    <location>
        <begin position="1203"/>
        <end position="1226"/>
    </location>
</feature>
<evidence type="ECO:0000256" key="5">
    <source>
        <dbReference type="ARBA" id="ARBA00023014"/>
    </source>
</evidence>
<feature type="region of interest" description="Disordered" evidence="8">
    <location>
        <begin position="1095"/>
        <end position="1153"/>
    </location>
</feature>
<feature type="compositionally biased region" description="Basic and acidic residues" evidence="8">
    <location>
        <begin position="544"/>
        <end position="553"/>
    </location>
</feature>
<feature type="compositionally biased region" description="Gly residues" evidence="8">
    <location>
        <begin position="348"/>
        <end position="364"/>
    </location>
</feature>